<dbReference type="GO" id="GO:0016114">
    <property type="term" value="P:terpenoid biosynthetic process"/>
    <property type="evidence" value="ECO:0007669"/>
    <property type="project" value="UniProtKB-UniRule"/>
</dbReference>
<feature type="binding site" evidence="5">
    <location>
        <position position="191"/>
    </location>
    <ligand>
        <name>[4Fe-4S] cluster</name>
        <dbReference type="ChEBI" id="CHEBI:49883"/>
    </ligand>
</feature>
<dbReference type="EC" id="1.17.7.4" evidence="5"/>
<accession>A0A388TDW9</accession>
<dbReference type="CDD" id="cd13944">
    <property type="entry name" value="lytB_ispH"/>
    <property type="match status" value="1"/>
</dbReference>
<feature type="binding site" evidence="5">
    <location>
        <position position="123"/>
    </location>
    <ligand>
        <name>(2E)-4-hydroxy-3-methylbut-2-enyl diphosphate</name>
        <dbReference type="ChEBI" id="CHEBI:128753"/>
    </ligand>
</feature>
<dbReference type="GO" id="GO:0050992">
    <property type="term" value="P:dimethylallyl diphosphate biosynthetic process"/>
    <property type="evidence" value="ECO:0007669"/>
    <property type="project" value="UniProtKB-UniRule"/>
</dbReference>
<feature type="binding site" evidence="5">
    <location>
        <position position="73"/>
    </location>
    <ligand>
        <name>dimethylallyl diphosphate</name>
        <dbReference type="ChEBI" id="CHEBI:57623"/>
    </ligand>
</feature>
<gene>
    <name evidence="5 6" type="primary">ispH</name>
    <name evidence="6" type="ORF">NO1_1904</name>
</gene>
<dbReference type="PANTHER" id="PTHR30426:SF0">
    <property type="entry name" value="4-HYDROXY-3-METHYLBUT-2-ENYL DIPHOSPHATE REDUCTASE"/>
    <property type="match status" value="1"/>
</dbReference>
<feature type="binding site" evidence="5">
    <location>
        <position position="73"/>
    </location>
    <ligand>
        <name>isopentenyl diphosphate</name>
        <dbReference type="ChEBI" id="CHEBI:128769"/>
    </ligand>
</feature>
<feature type="binding site" evidence="5">
    <location>
        <position position="162"/>
    </location>
    <ligand>
        <name>(2E)-4-hydroxy-3-methylbut-2-enyl diphosphate</name>
        <dbReference type="ChEBI" id="CHEBI:128753"/>
    </ligand>
</feature>
<evidence type="ECO:0000256" key="1">
    <source>
        <dbReference type="ARBA" id="ARBA00022485"/>
    </source>
</evidence>
<dbReference type="AlphaFoldDB" id="A0A388TDW9"/>
<feature type="binding site" evidence="5">
    <location>
        <position position="262"/>
    </location>
    <ligand>
        <name>(2E)-4-hydroxy-3-methylbut-2-enyl diphosphate</name>
        <dbReference type="ChEBI" id="CHEBI:128753"/>
    </ligand>
</feature>
<keyword evidence="7" id="KW-1185">Reference proteome</keyword>
<feature type="binding site" evidence="5">
    <location>
        <position position="219"/>
    </location>
    <ligand>
        <name>isopentenyl diphosphate</name>
        <dbReference type="ChEBI" id="CHEBI:128769"/>
    </ligand>
</feature>
<comment type="pathway">
    <text evidence="5">Isoprenoid biosynthesis; dimethylallyl diphosphate biosynthesis; dimethylallyl diphosphate from (2E)-4-hydroxy-3-methylbutenyl diphosphate: step 1/1.</text>
</comment>
<feature type="binding site" evidence="5">
    <location>
        <position position="95"/>
    </location>
    <ligand>
        <name>[4Fe-4S] cluster</name>
        <dbReference type="ChEBI" id="CHEBI:49883"/>
    </ligand>
</feature>
<proteinExistence type="inferred from homology"/>
<dbReference type="PANTHER" id="PTHR30426">
    <property type="entry name" value="4-HYDROXY-3-METHYLBUT-2-ENYL DIPHOSPHATE REDUCTASE"/>
    <property type="match status" value="1"/>
</dbReference>
<keyword evidence="5" id="KW-0414">Isoprene biosynthesis</keyword>
<dbReference type="Gene3D" id="3.40.50.11270">
    <property type="match status" value="1"/>
</dbReference>
<keyword evidence="2 5" id="KW-0479">Metal-binding</keyword>
<keyword evidence="5" id="KW-0560">Oxidoreductase</keyword>
<dbReference type="EMBL" id="BGZN01000085">
    <property type="protein sequence ID" value="GBR74783.1"/>
    <property type="molecule type" value="Genomic_DNA"/>
</dbReference>
<comment type="caution">
    <text evidence="6">The sequence shown here is derived from an EMBL/GenBank/DDBJ whole genome shotgun (WGS) entry which is preliminary data.</text>
</comment>
<feature type="binding site" evidence="5">
    <location>
        <position position="221"/>
    </location>
    <ligand>
        <name>dimethylallyl diphosphate</name>
        <dbReference type="ChEBI" id="CHEBI:57623"/>
    </ligand>
</feature>
<feature type="binding site" evidence="5">
    <location>
        <position position="220"/>
    </location>
    <ligand>
        <name>dimethylallyl diphosphate</name>
        <dbReference type="ChEBI" id="CHEBI:57623"/>
    </ligand>
</feature>
<dbReference type="UniPathway" id="UPA00059">
    <property type="reaction ID" value="UER00105"/>
</dbReference>
<keyword evidence="3 5" id="KW-0408">Iron</keyword>
<comment type="pathway">
    <text evidence="5">Isoprenoid biosynthesis; isopentenyl diphosphate biosynthesis via DXP pathway; isopentenyl diphosphate from 1-deoxy-D-xylulose 5-phosphate: step 6/6.</text>
</comment>
<sequence>MKVILIEPRGFCRGVQRALDKLDAALKSGQKIYALNEIVHNKTIIADYLKKGVVFVRDIQNVPPQSRIVFSAHGVPPEIYRQAQARDLKIIDAVCPLVKKVHREVLEFTKKNIPIIYIGHKNHEEVSGVYGEAPQNITIVENLDDIPRLPRGQRRYAVLTQTTLSAEDTQKIIAELKKSFSLIEPAQKDICYATSARQAAVRQTAPQVDAVIVIGSRNSSNSVRLKETAEAAGARAYLVDSYKELPPEIKQYKTIGLTSGASAPEYLVQECYAFCLA</sequence>
<keyword evidence="4 5" id="KW-0411">Iron-sulfur</keyword>
<feature type="binding site" evidence="5">
    <location>
        <position position="221"/>
    </location>
    <ligand>
        <name>(2E)-4-hydroxy-3-methylbut-2-enyl diphosphate</name>
        <dbReference type="ChEBI" id="CHEBI:128753"/>
    </ligand>
</feature>
<evidence type="ECO:0000256" key="4">
    <source>
        <dbReference type="ARBA" id="ARBA00023014"/>
    </source>
</evidence>
<evidence type="ECO:0000256" key="3">
    <source>
        <dbReference type="ARBA" id="ARBA00023004"/>
    </source>
</evidence>
<feature type="binding site" evidence="5">
    <location>
        <position position="220"/>
    </location>
    <ligand>
        <name>isopentenyl diphosphate</name>
        <dbReference type="ChEBI" id="CHEBI:128769"/>
    </ligand>
</feature>
<dbReference type="Proteomes" id="UP000269352">
    <property type="component" value="Unassembled WGS sequence"/>
</dbReference>
<feature type="binding site" evidence="5">
    <location>
        <position position="40"/>
    </location>
    <ligand>
        <name>dimethylallyl diphosphate</name>
        <dbReference type="ChEBI" id="CHEBI:57623"/>
    </ligand>
</feature>
<name>A0A388TDW9_TERA1</name>
<evidence type="ECO:0000313" key="6">
    <source>
        <dbReference type="EMBL" id="GBR74783.1"/>
    </source>
</evidence>
<dbReference type="GO" id="GO:0046872">
    <property type="term" value="F:metal ion binding"/>
    <property type="evidence" value="ECO:0007669"/>
    <property type="project" value="UniProtKB-KW"/>
</dbReference>
<dbReference type="GO" id="GO:0051745">
    <property type="term" value="F:4-hydroxy-3-methylbut-2-enyl diphosphate reductase activity"/>
    <property type="evidence" value="ECO:0007669"/>
    <property type="project" value="UniProtKB-UniRule"/>
</dbReference>
<evidence type="ECO:0000313" key="7">
    <source>
        <dbReference type="Proteomes" id="UP000269352"/>
    </source>
</evidence>
<feature type="binding site" evidence="5">
    <location>
        <position position="123"/>
    </location>
    <ligand>
        <name>isopentenyl diphosphate</name>
        <dbReference type="ChEBI" id="CHEBI:128769"/>
    </ligand>
</feature>
<feature type="binding site" evidence="5">
    <location>
        <position position="123"/>
    </location>
    <ligand>
        <name>dimethylallyl diphosphate</name>
        <dbReference type="ChEBI" id="CHEBI:57623"/>
    </ligand>
</feature>
<dbReference type="Gene3D" id="3.40.1010.20">
    <property type="entry name" value="4-hydroxy-3-methylbut-2-enyl diphosphate reductase, catalytic domain"/>
    <property type="match status" value="2"/>
</dbReference>
<keyword evidence="1 5" id="KW-0004">4Fe-4S</keyword>
<comment type="similarity">
    <text evidence="5">Belongs to the IspH family.</text>
</comment>
<feature type="active site" description="Proton donor" evidence="5">
    <location>
        <position position="125"/>
    </location>
</feature>
<feature type="binding site" evidence="5">
    <location>
        <position position="262"/>
    </location>
    <ligand>
        <name>isopentenyl diphosphate</name>
        <dbReference type="ChEBI" id="CHEBI:128769"/>
    </ligand>
</feature>
<comment type="cofactor">
    <cofactor evidence="5">
        <name>[4Fe-4S] cluster</name>
        <dbReference type="ChEBI" id="CHEBI:49883"/>
    </cofactor>
    <text evidence="5">Binds 1 [4Fe-4S] cluster per subunit.</text>
</comment>
<reference evidence="6 7" key="1">
    <citation type="journal article" date="2019" name="ISME J.">
        <title>Genome analyses of uncultured TG2/ZB3 bacteria in 'Margulisbacteria' specifically attached to ectosymbiotic spirochetes of protists in the termite gut.</title>
        <authorList>
            <person name="Utami Y.D."/>
            <person name="Kuwahara H."/>
            <person name="Igai K."/>
            <person name="Murakami T."/>
            <person name="Sugaya K."/>
            <person name="Morikawa T."/>
            <person name="Nagura Y."/>
            <person name="Yuki M."/>
            <person name="Deevong P."/>
            <person name="Inoue T."/>
            <person name="Kihara K."/>
            <person name="Lo N."/>
            <person name="Yamada A."/>
            <person name="Ohkuma M."/>
            <person name="Hongoh Y."/>
        </authorList>
    </citation>
    <scope>NUCLEOTIDE SEQUENCE [LARGE SCALE GENOMIC DNA]</scope>
    <source>
        <strain evidence="6">NkOx7-01</strain>
    </source>
</reference>
<evidence type="ECO:0000256" key="5">
    <source>
        <dbReference type="HAMAP-Rule" id="MF_00191"/>
    </source>
</evidence>
<feature type="binding site" evidence="5">
    <location>
        <position position="262"/>
    </location>
    <ligand>
        <name>dimethylallyl diphosphate</name>
        <dbReference type="ChEBI" id="CHEBI:57623"/>
    </ligand>
</feature>
<feature type="binding site" evidence="5">
    <location>
        <position position="219"/>
    </location>
    <ligand>
        <name>dimethylallyl diphosphate</name>
        <dbReference type="ChEBI" id="CHEBI:57623"/>
    </ligand>
</feature>
<feature type="binding site" evidence="5">
    <location>
        <position position="40"/>
    </location>
    <ligand>
        <name>(2E)-4-hydroxy-3-methylbut-2-enyl diphosphate</name>
        <dbReference type="ChEBI" id="CHEBI:128753"/>
    </ligand>
</feature>
<comment type="catalytic activity">
    <reaction evidence="5">
        <text>dimethylallyl diphosphate + 2 oxidized [2Fe-2S]-[ferredoxin] + H2O = (2E)-4-hydroxy-3-methylbut-2-enyl diphosphate + 2 reduced [2Fe-2S]-[ferredoxin] + 2 H(+)</text>
        <dbReference type="Rhea" id="RHEA:24825"/>
        <dbReference type="Rhea" id="RHEA-COMP:10000"/>
        <dbReference type="Rhea" id="RHEA-COMP:10001"/>
        <dbReference type="ChEBI" id="CHEBI:15377"/>
        <dbReference type="ChEBI" id="CHEBI:15378"/>
        <dbReference type="ChEBI" id="CHEBI:33737"/>
        <dbReference type="ChEBI" id="CHEBI:33738"/>
        <dbReference type="ChEBI" id="CHEBI:57623"/>
        <dbReference type="ChEBI" id="CHEBI:128753"/>
        <dbReference type="EC" id="1.17.7.4"/>
    </reaction>
</comment>
<feature type="binding site" evidence="5">
    <location>
        <position position="219"/>
    </location>
    <ligand>
        <name>(2E)-4-hydroxy-3-methylbut-2-enyl diphosphate</name>
        <dbReference type="ChEBI" id="CHEBI:128753"/>
    </ligand>
</feature>
<protein>
    <recommendedName>
        <fullName evidence="5">4-hydroxy-3-methylbut-2-enyl diphosphate reductase</fullName>
        <shortName evidence="5">HMBPP reductase</shortName>
        <ecNumber evidence="5">1.17.7.4</ecNumber>
    </recommendedName>
</protein>
<dbReference type="InterPro" id="IPR003451">
    <property type="entry name" value="LytB/IspH"/>
</dbReference>
<feature type="binding site" evidence="5">
    <location>
        <position position="221"/>
    </location>
    <ligand>
        <name>isopentenyl diphosphate</name>
        <dbReference type="ChEBI" id="CHEBI:128769"/>
    </ligand>
</feature>
<dbReference type="Pfam" id="PF02401">
    <property type="entry name" value="LYTB"/>
    <property type="match status" value="1"/>
</dbReference>
<feature type="binding site" evidence="5">
    <location>
        <position position="12"/>
    </location>
    <ligand>
        <name>[4Fe-4S] cluster</name>
        <dbReference type="ChEBI" id="CHEBI:49883"/>
    </ligand>
</feature>
<organism evidence="6 7">
    <name type="scientific">Termititenax aidoneus</name>
    <dbReference type="NCBI Taxonomy" id="2218524"/>
    <lineage>
        <taxon>Bacteria</taxon>
        <taxon>Bacillati</taxon>
        <taxon>Candidatus Margulisiibacteriota</taxon>
        <taxon>Candidatus Termititenacia</taxon>
        <taxon>Candidatus Termititenacales</taxon>
        <taxon>Candidatus Termititenacaceae</taxon>
        <taxon>Candidatus Termititenax</taxon>
    </lineage>
</organism>
<dbReference type="UniPathway" id="UPA00056">
    <property type="reaction ID" value="UER00097"/>
</dbReference>
<dbReference type="GO" id="GO:0051539">
    <property type="term" value="F:4 iron, 4 sulfur cluster binding"/>
    <property type="evidence" value="ECO:0007669"/>
    <property type="project" value="UniProtKB-UniRule"/>
</dbReference>
<dbReference type="NCBIfam" id="TIGR00216">
    <property type="entry name" value="ispH_lytB"/>
    <property type="match status" value="1"/>
</dbReference>
<comment type="catalytic activity">
    <reaction evidence="5">
        <text>isopentenyl diphosphate + 2 oxidized [2Fe-2S]-[ferredoxin] + H2O = (2E)-4-hydroxy-3-methylbut-2-enyl diphosphate + 2 reduced [2Fe-2S]-[ferredoxin] + 2 H(+)</text>
        <dbReference type="Rhea" id="RHEA:24488"/>
        <dbReference type="Rhea" id="RHEA-COMP:10000"/>
        <dbReference type="Rhea" id="RHEA-COMP:10001"/>
        <dbReference type="ChEBI" id="CHEBI:15377"/>
        <dbReference type="ChEBI" id="CHEBI:15378"/>
        <dbReference type="ChEBI" id="CHEBI:33737"/>
        <dbReference type="ChEBI" id="CHEBI:33738"/>
        <dbReference type="ChEBI" id="CHEBI:128753"/>
        <dbReference type="ChEBI" id="CHEBI:128769"/>
        <dbReference type="EC" id="1.17.7.4"/>
    </reaction>
</comment>
<dbReference type="GO" id="GO:0019288">
    <property type="term" value="P:isopentenyl diphosphate biosynthetic process, methylerythritol 4-phosphate pathway"/>
    <property type="evidence" value="ECO:0007669"/>
    <property type="project" value="UniProtKB-UniRule"/>
</dbReference>
<feature type="binding site" evidence="5">
    <location>
        <position position="220"/>
    </location>
    <ligand>
        <name>(2E)-4-hydroxy-3-methylbut-2-enyl diphosphate</name>
        <dbReference type="ChEBI" id="CHEBI:128753"/>
    </ligand>
</feature>
<feature type="binding site" evidence="5">
    <location>
        <position position="40"/>
    </location>
    <ligand>
        <name>isopentenyl diphosphate</name>
        <dbReference type="ChEBI" id="CHEBI:128769"/>
    </ligand>
</feature>
<evidence type="ECO:0000256" key="2">
    <source>
        <dbReference type="ARBA" id="ARBA00022723"/>
    </source>
</evidence>
<comment type="function">
    <text evidence="5">Catalyzes the conversion of 1-hydroxy-2-methyl-2-(E)-butenyl 4-diphosphate (HMBPP) into a mixture of isopentenyl diphosphate (IPP) and dimethylallyl diphosphate (DMAPP). Acts in the terminal step of the DOXP/MEP pathway for isoprenoid precursor biosynthesis.</text>
</comment>
<feature type="binding site" evidence="5">
    <location>
        <position position="73"/>
    </location>
    <ligand>
        <name>(2E)-4-hydroxy-3-methylbut-2-enyl diphosphate</name>
        <dbReference type="ChEBI" id="CHEBI:128753"/>
    </ligand>
</feature>
<dbReference type="HAMAP" id="MF_00191">
    <property type="entry name" value="IspH"/>
    <property type="match status" value="1"/>
</dbReference>